<comment type="caution">
    <text evidence="2">The sequence shown here is derived from an EMBL/GenBank/DDBJ whole genome shotgun (WGS) entry which is preliminary data.</text>
</comment>
<evidence type="ECO:0000313" key="3">
    <source>
        <dbReference type="Proteomes" id="UP000887159"/>
    </source>
</evidence>
<feature type="compositionally biased region" description="Basic residues" evidence="1">
    <location>
        <begin position="17"/>
        <end position="29"/>
    </location>
</feature>
<evidence type="ECO:0000256" key="1">
    <source>
        <dbReference type="SAM" id="MobiDB-lite"/>
    </source>
</evidence>
<keyword evidence="3" id="KW-1185">Reference proteome</keyword>
<evidence type="ECO:0000313" key="2">
    <source>
        <dbReference type="EMBL" id="GFY21896.1"/>
    </source>
</evidence>
<gene>
    <name evidence="2" type="primary">NCL1_30375</name>
    <name evidence="2" type="ORF">TNCV_3295401</name>
</gene>
<feature type="compositionally biased region" description="Basic and acidic residues" evidence="1">
    <location>
        <begin position="59"/>
        <end position="73"/>
    </location>
</feature>
<proteinExistence type="predicted"/>
<reference evidence="2" key="1">
    <citation type="submission" date="2020-08" db="EMBL/GenBank/DDBJ databases">
        <title>Multicomponent nature underlies the extraordinary mechanical properties of spider dragline silk.</title>
        <authorList>
            <person name="Kono N."/>
            <person name="Nakamura H."/>
            <person name="Mori M."/>
            <person name="Yoshida Y."/>
            <person name="Ohtoshi R."/>
            <person name="Malay A.D."/>
            <person name="Moran D.A.P."/>
            <person name="Tomita M."/>
            <person name="Numata K."/>
            <person name="Arakawa K."/>
        </authorList>
    </citation>
    <scope>NUCLEOTIDE SEQUENCE</scope>
</reference>
<accession>A0A8X6SYY6</accession>
<dbReference type="AlphaFoldDB" id="A0A8X6SYY6"/>
<protein>
    <submittedName>
        <fullName evidence="2">Uncharacterized protein</fullName>
    </submittedName>
</protein>
<name>A0A8X6SYY6_TRICX</name>
<sequence>MLGYKCSHESGSSGPNRKFRKNSNYRATKRPLSSIESVLQKCRRKRPKQISRYNLRPRGGREMESRPTIERKTQQGGPGRSRKGRGRNDNPYIEERTGSSNKNARPGGDQQRQDQERQGACTRKSLSLEVLIGNANYKS</sequence>
<dbReference type="EMBL" id="BMAU01021359">
    <property type="protein sequence ID" value="GFY21896.1"/>
    <property type="molecule type" value="Genomic_DNA"/>
</dbReference>
<organism evidence="2 3">
    <name type="scientific">Trichonephila clavipes</name>
    <name type="common">Golden silk orbweaver</name>
    <name type="synonym">Nephila clavipes</name>
    <dbReference type="NCBI Taxonomy" id="2585209"/>
    <lineage>
        <taxon>Eukaryota</taxon>
        <taxon>Metazoa</taxon>
        <taxon>Ecdysozoa</taxon>
        <taxon>Arthropoda</taxon>
        <taxon>Chelicerata</taxon>
        <taxon>Arachnida</taxon>
        <taxon>Araneae</taxon>
        <taxon>Araneomorphae</taxon>
        <taxon>Entelegynae</taxon>
        <taxon>Araneoidea</taxon>
        <taxon>Nephilidae</taxon>
        <taxon>Trichonephila</taxon>
    </lineage>
</organism>
<dbReference type="Proteomes" id="UP000887159">
    <property type="component" value="Unassembled WGS sequence"/>
</dbReference>
<feature type="region of interest" description="Disordered" evidence="1">
    <location>
        <begin position="1"/>
        <end position="126"/>
    </location>
</feature>